<dbReference type="GO" id="GO:0016757">
    <property type="term" value="F:glycosyltransferase activity"/>
    <property type="evidence" value="ECO:0007669"/>
    <property type="project" value="UniProtKB-KW"/>
</dbReference>
<feature type="domain" description="Glycosyltransferase 2-like" evidence="5">
    <location>
        <begin position="48"/>
        <end position="211"/>
    </location>
</feature>
<proteinExistence type="inferred from homology"/>
<dbReference type="EMBL" id="FOZL01000001">
    <property type="protein sequence ID" value="SFS16784.1"/>
    <property type="molecule type" value="Genomic_DNA"/>
</dbReference>
<dbReference type="Gene3D" id="3.90.550.10">
    <property type="entry name" value="Spore Coat Polysaccharide Biosynthesis Protein SpsA, Chain A"/>
    <property type="match status" value="1"/>
</dbReference>
<name>A0A1I6MMA2_9BACT</name>
<evidence type="ECO:0000256" key="1">
    <source>
        <dbReference type="ARBA" id="ARBA00006739"/>
    </source>
</evidence>
<evidence type="ECO:0000259" key="5">
    <source>
        <dbReference type="Pfam" id="PF00535"/>
    </source>
</evidence>
<dbReference type="CDD" id="cd06439">
    <property type="entry name" value="CESA_like_1"/>
    <property type="match status" value="1"/>
</dbReference>
<feature type="transmembrane region" description="Helical" evidence="4">
    <location>
        <begin position="345"/>
        <end position="364"/>
    </location>
</feature>
<dbReference type="AlphaFoldDB" id="A0A1I6MMA2"/>
<dbReference type="SUPFAM" id="SSF53448">
    <property type="entry name" value="Nucleotide-diphospho-sugar transferases"/>
    <property type="match status" value="1"/>
</dbReference>
<feature type="transmembrane region" description="Helical" evidence="4">
    <location>
        <begin position="314"/>
        <end position="333"/>
    </location>
</feature>
<comment type="similarity">
    <text evidence="1">Belongs to the glycosyltransferase 2 family.</text>
</comment>
<evidence type="ECO:0000313" key="6">
    <source>
        <dbReference type="EMBL" id="SFS16784.1"/>
    </source>
</evidence>
<evidence type="ECO:0000256" key="2">
    <source>
        <dbReference type="ARBA" id="ARBA00022676"/>
    </source>
</evidence>
<dbReference type="PANTHER" id="PTHR43630:SF1">
    <property type="entry name" value="POLY-BETA-1,6-N-ACETYL-D-GLUCOSAMINE SYNTHASE"/>
    <property type="match status" value="1"/>
</dbReference>
<feature type="transmembrane region" description="Helical" evidence="4">
    <location>
        <begin position="290"/>
        <end position="308"/>
    </location>
</feature>
<organism evidence="6 7">
    <name type="scientific">Granulicella pectinivorans</name>
    <dbReference type="NCBI Taxonomy" id="474950"/>
    <lineage>
        <taxon>Bacteria</taxon>
        <taxon>Pseudomonadati</taxon>
        <taxon>Acidobacteriota</taxon>
        <taxon>Terriglobia</taxon>
        <taxon>Terriglobales</taxon>
        <taxon>Acidobacteriaceae</taxon>
        <taxon>Granulicella</taxon>
    </lineage>
</organism>
<evidence type="ECO:0000256" key="4">
    <source>
        <dbReference type="SAM" id="Phobius"/>
    </source>
</evidence>
<keyword evidence="4" id="KW-0472">Membrane</keyword>
<protein>
    <submittedName>
        <fullName evidence="6">Glycosyltransferase, catalytic subunit of cellulose synthase and poly-beta-1,6-N-acetylglucosamine synthase</fullName>
    </submittedName>
</protein>
<gene>
    <name evidence="6" type="ORF">SAMN05421771_2971</name>
</gene>
<keyword evidence="4" id="KW-0812">Transmembrane</keyword>
<dbReference type="Pfam" id="PF00535">
    <property type="entry name" value="Glycos_transf_2"/>
    <property type="match status" value="1"/>
</dbReference>
<accession>A0A1I6MMA2</accession>
<evidence type="ECO:0000313" key="7">
    <source>
        <dbReference type="Proteomes" id="UP000199024"/>
    </source>
</evidence>
<dbReference type="OrthoDB" id="9766299at2"/>
<keyword evidence="4" id="KW-1133">Transmembrane helix</keyword>
<dbReference type="InterPro" id="IPR001173">
    <property type="entry name" value="Glyco_trans_2-like"/>
</dbReference>
<dbReference type="InterPro" id="IPR029044">
    <property type="entry name" value="Nucleotide-diphossugar_trans"/>
</dbReference>
<dbReference type="Proteomes" id="UP000199024">
    <property type="component" value="Unassembled WGS sequence"/>
</dbReference>
<dbReference type="PANTHER" id="PTHR43630">
    <property type="entry name" value="POLY-BETA-1,6-N-ACETYL-D-GLUCOSAMINE SYNTHASE"/>
    <property type="match status" value="1"/>
</dbReference>
<evidence type="ECO:0000256" key="3">
    <source>
        <dbReference type="ARBA" id="ARBA00022679"/>
    </source>
</evidence>
<dbReference type="RefSeq" id="WP_089840065.1">
    <property type="nucleotide sequence ID" value="NZ_FOZL01000001.1"/>
</dbReference>
<feature type="transmembrane region" description="Helical" evidence="4">
    <location>
        <begin position="7"/>
        <end position="26"/>
    </location>
</feature>
<sequence>MVNVMKVVFWVSAACVFYTYAGYYLLLRIMAFFHPRPAHKATVTPSVSIVMAVHNEESLLPNKLINLRSLAYPPDRIQIVVVSDGSTDRTAMLLQRASDVTAVLLEEAVGKASALNAAVRNATGDLLVFFDVRQTVDHDALQELVSGFADDSVGAVSGELLLESSPGVPSGDALGIYWKIEKSMRKFESLSGSVVGATGAIYAVRRDLYRDLPEGTILDDVLTPMNVIRAGKRVLFEPGAIARDRIFSQPGKEFSRKIRTLTGNYQLVQLAPWLLSPNNPLLFRFISHKLFRLAVPLWLLLMLLTSAFAGGALYLSAFILQSLCYAAAGLAIVMPASRKMKLVRIAHTFLMLNAAALSAFYNFAAGRKKIWV</sequence>
<keyword evidence="2" id="KW-0328">Glycosyltransferase</keyword>
<dbReference type="STRING" id="474950.SAMN05421771_2971"/>
<keyword evidence="7" id="KW-1185">Reference proteome</keyword>
<keyword evidence="3 6" id="KW-0808">Transferase</keyword>
<reference evidence="6 7" key="1">
    <citation type="submission" date="2016-10" db="EMBL/GenBank/DDBJ databases">
        <authorList>
            <person name="de Groot N.N."/>
        </authorList>
    </citation>
    <scope>NUCLEOTIDE SEQUENCE [LARGE SCALE GENOMIC DNA]</scope>
    <source>
        <strain evidence="6 7">DSM 21001</strain>
    </source>
</reference>